<dbReference type="Pfam" id="PF02633">
    <property type="entry name" value="Creatininase"/>
    <property type="match status" value="1"/>
</dbReference>
<proteinExistence type="inferred from homology"/>
<dbReference type="InterPro" id="IPR024087">
    <property type="entry name" value="Creatininase-like_sf"/>
</dbReference>
<comment type="cofactor">
    <cofactor evidence="1">
        <name>Zn(2+)</name>
        <dbReference type="ChEBI" id="CHEBI:29105"/>
    </cofactor>
</comment>
<evidence type="ECO:0000256" key="2">
    <source>
        <dbReference type="ARBA" id="ARBA00022723"/>
    </source>
</evidence>
<dbReference type="GO" id="GO:0046872">
    <property type="term" value="F:metal ion binding"/>
    <property type="evidence" value="ECO:0007669"/>
    <property type="project" value="UniProtKB-KW"/>
</dbReference>
<keyword evidence="2" id="KW-0479">Metal-binding</keyword>
<keyword evidence="4" id="KW-0862">Zinc</keyword>
<evidence type="ECO:0000256" key="3">
    <source>
        <dbReference type="ARBA" id="ARBA00022801"/>
    </source>
</evidence>
<gene>
    <name evidence="6" type="ORF">JHE00_08930</name>
</gene>
<comment type="caution">
    <text evidence="6">The sequence shown here is derived from an EMBL/GenBank/DDBJ whole genome shotgun (WGS) entry which is preliminary data.</text>
</comment>
<dbReference type="RefSeq" id="WP_200316845.1">
    <property type="nucleotide sequence ID" value="NZ_JAENJH010000002.1"/>
</dbReference>
<evidence type="ECO:0000313" key="7">
    <source>
        <dbReference type="Proteomes" id="UP000635245"/>
    </source>
</evidence>
<evidence type="ECO:0000256" key="4">
    <source>
        <dbReference type="ARBA" id="ARBA00022833"/>
    </source>
</evidence>
<dbReference type="GO" id="GO:0009231">
    <property type="term" value="P:riboflavin biosynthetic process"/>
    <property type="evidence" value="ECO:0007669"/>
    <property type="project" value="TreeGrafter"/>
</dbReference>
<keyword evidence="3" id="KW-0378">Hydrolase</keyword>
<comment type="similarity">
    <text evidence="5">Belongs to the creatininase superfamily.</text>
</comment>
<reference evidence="6" key="1">
    <citation type="submission" date="2020-12" db="EMBL/GenBank/DDBJ databases">
        <title>Prauserella sp. ASG 168, a novel actinomycete isolated from cave rock.</title>
        <authorList>
            <person name="Suriyachadkun C."/>
        </authorList>
    </citation>
    <scope>NUCLEOTIDE SEQUENCE</scope>
    <source>
        <strain evidence="6">ASG 168</strain>
    </source>
</reference>
<accession>A0A934V4T9</accession>
<evidence type="ECO:0000256" key="5">
    <source>
        <dbReference type="ARBA" id="ARBA00024029"/>
    </source>
</evidence>
<name>A0A934V4T9_9PSEU</name>
<protein>
    <submittedName>
        <fullName evidence="6">Creatininase family protein</fullName>
    </submittedName>
</protein>
<dbReference type="PANTHER" id="PTHR35005:SF1">
    <property type="entry name" value="2-AMINO-5-FORMYLAMINO-6-RIBOSYLAMINOPYRIMIDIN-4(3H)-ONE 5'-MONOPHOSPHATE DEFORMYLASE"/>
    <property type="match status" value="1"/>
</dbReference>
<evidence type="ECO:0000256" key="1">
    <source>
        <dbReference type="ARBA" id="ARBA00001947"/>
    </source>
</evidence>
<dbReference type="Gene3D" id="3.40.50.10310">
    <property type="entry name" value="Creatininase"/>
    <property type="match status" value="1"/>
</dbReference>
<dbReference type="InterPro" id="IPR003785">
    <property type="entry name" value="Creatininase/forma_Hydrolase"/>
</dbReference>
<dbReference type="Proteomes" id="UP000635245">
    <property type="component" value="Unassembled WGS sequence"/>
</dbReference>
<dbReference type="SUPFAM" id="SSF102215">
    <property type="entry name" value="Creatininase"/>
    <property type="match status" value="1"/>
</dbReference>
<evidence type="ECO:0000313" key="6">
    <source>
        <dbReference type="EMBL" id="MBK1784450.1"/>
    </source>
</evidence>
<dbReference type="EMBL" id="JAENJH010000002">
    <property type="protein sequence ID" value="MBK1784450.1"/>
    <property type="molecule type" value="Genomic_DNA"/>
</dbReference>
<keyword evidence="7" id="KW-1185">Reference proteome</keyword>
<dbReference type="GO" id="GO:0016811">
    <property type="term" value="F:hydrolase activity, acting on carbon-nitrogen (but not peptide) bonds, in linear amides"/>
    <property type="evidence" value="ECO:0007669"/>
    <property type="project" value="TreeGrafter"/>
</dbReference>
<organism evidence="6 7">
    <name type="scientific">Prauserella cavernicola</name>
    <dbReference type="NCBI Taxonomy" id="2800127"/>
    <lineage>
        <taxon>Bacteria</taxon>
        <taxon>Bacillati</taxon>
        <taxon>Actinomycetota</taxon>
        <taxon>Actinomycetes</taxon>
        <taxon>Pseudonocardiales</taxon>
        <taxon>Pseudonocardiaceae</taxon>
        <taxon>Prauserella</taxon>
    </lineage>
</organism>
<dbReference type="AlphaFoldDB" id="A0A934V4T9"/>
<sequence length="234" mass="24958">MLFTTATTYDVADRGASVAILPVGSFEQHGNHLPLTTDTVIACVIANKLAAAYNVLTLAPVTFSCSHEHEGFAGTVSLSSRTLINIIGDVQASLERSSVRHLVLVNGHGGNYVLSNIVQEANVSARRLALFPGRRDVEAARRHAGMETGVSEDMHGGEWETSILLNEHPELVGQTYKDSDHEAADRPHLLVTGMQGYTTRGIIGRPSLATATKGADALDSLVQSFAATLEVLTE</sequence>
<dbReference type="PANTHER" id="PTHR35005">
    <property type="entry name" value="3-DEHYDRO-SCYLLO-INOSOSE HYDROLASE"/>
    <property type="match status" value="1"/>
</dbReference>